<feature type="domain" description="Gfo/Idh/MocA-like oxidoreductase N-terminal" evidence="1">
    <location>
        <begin position="2"/>
        <end position="109"/>
    </location>
</feature>
<dbReference type="Gene3D" id="3.30.360.10">
    <property type="entry name" value="Dihydrodipicolinate Reductase, domain 2"/>
    <property type="match status" value="1"/>
</dbReference>
<evidence type="ECO:0000313" key="2">
    <source>
        <dbReference type="EMBL" id="APC40769.1"/>
    </source>
</evidence>
<dbReference type="EMBL" id="CP015756">
    <property type="protein sequence ID" value="APC40769.1"/>
    <property type="molecule type" value="Genomic_DNA"/>
</dbReference>
<reference evidence="3" key="1">
    <citation type="journal article" date="2016" name="Front. Microbiol.">
        <title>Complete Genome Sequence of Clostridium estertheticum DSM 8809, a Microbe Identified in Spoiled Vacuum Packed Beef.</title>
        <authorList>
            <person name="Yu Z."/>
            <person name="Gunn L."/>
            <person name="Brennan E."/>
            <person name="Reid R."/>
            <person name="Wall P.G."/>
            <person name="Gaora O.P."/>
            <person name="Hurley D."/>
            <person name="Bolton D."/>
            <person name="Fanning S."/>
        </authorList>
    </citation>
    <scope>NUCLEOTIDE SEQUENCE [LARGE SCALE GENOMIC DNA]</scope>
    <source>
        <strain evidence="3">DSM 8809</strain>
    </source>
</reference>
<dbReference type="AlphaFoldDB" id="A0A1J0GHD1"/>
<evidence type="ECO:0000259" key="1">
    <source>
        <dbReference type="Pfam" id="PF01408"/>
    </source>
</evidence>
<dbReference type="Proteomes" id="UP000182569">
    <property type="component" value="Chromosome"/>
</dbReference>
<dbReference type="KEGG" id="ceu:A7L45_12125"/>
<dbReference type="Pfam" id="PF01408">
    <property type="entry name" value="GFO_IDH_MocA"/>
    <property type="match status" value="1"/>
</dbReference>
<dbReference type="OrthoDB" id="9815825at2"/>
<dbReference type="InterPro" id="IPR000683">
    <property type="entry name" value="Gfo/Idh/MocA-like_OxRdtase_N"/>
</dbReference>
<dbReference type="STRING" id="1552.A7L45_12125"/>
<dbReference type="PANTHER" id="PTHR43377">
    <property type="entry name" value="BILIVERDIN REDUCTASE A"/>
    <property type="match status" value="1"/>
</dbReference>
<dbReference type="InterPro" id="IPR051450">
    <property type="entry name" value="Gfo/Idh/MocA_Oxidoreductases"/>
</dbReference>
<dbReference type="InterPro" id="IPR036291">
    <property type="entry name" value="NAD(P)-bd_dom_sf"/>
</dbReference>
<dbReference type="SUPFAM" id="SSF55347">
    <property type="entry name" value="Glyceraldehyde-3-phosphate dehydrogenase-like, C-terminal domain"/>
    <property type="match status" value="1"/>
</dbReference>
<dbReference type="PANTHER" id="PTHR43377:SF1">
    <property type="entry name" value="BILIVERDIN REDUCTASE A"/>
    <property type="match status" value="1"/>
</dbReference>
<dbReference type="Gene3D" id="3.40.50.720">
    <property type="entry name" value="NAD(P)-binding Rossmann-like Domain"/>
    <property type="match status" value="1"/>
</dbReference>
<gene>
    <name evidence="2" type="ORF">A7L45_12125</name>
</gene>
<name>A0A1J0GHD1_9CLOT</name>
<evidence type="ECO:0000313" key="3">
    <source>
        <dbReference type="Proteomes" id="UP000182569"/>
    </source>
</evidence>
<proteinExistence type="predicted"/>
<accession>A0A1J0GHD1</accession>
<organism evidence="2 3">
    <name type="scientific">Clostridium estertheticum subsp. estertheticum</name>
    <dbReference type="NCBI Taxonomy" id="1552"/>
    <lineage>
        <taxon>Bacteria</taxon>
        <taxon>Bacillati</taxon>
        <taxon>Bacillota</taxon>
        <taxon>Clostridia</taxon>
        <taxon>Eubacteriales</taxon>
        <taxon>Clostridiaceae</taxon>
        <taxon>Clostridium</taxon>
    </lineage>
</organism>
<dbReference type="RefSeq" id="WP_071613059.1">
    <property type="nucleotide sequence ID" value="NZ_CP015756.1"/>
</dbReference>
<dbReference type="GO" id="GO:0000166">
    <property type="term" value="F:nucleotide binding"/>
    <property type="evidence" value="ECO:0007669"/>
    <property type="project" value="InterPro"/>
</dbReference>
<dbReference type="SUPFAM" id="SSF51735">
    <property type="entry name" value="NAD(P)-binding Rossmann-fold domains"/>
    <property type="match status" value="1"/>
</dbReference>
<protein>
    <submittedName>
        <fullName evidence="2">Oxidoreductase</fullName>
    </submittedName>
</protein>
<keyword evidence="3" id="KW-1185">Reference proteome</keyword>
<sequence>MKLLVIGLGSMGKRRISLLKKYFENKVDVVGLDTRLERRKETEKLYGIMTYSNLDEAINNEKLNGVLICTSPISHADLILTCLNKKLNVFTEINLLNDKYHEIMAAAEKNKLELFLSSTFMYRKDIEYIQKEVQANNKKVHYRYHVGQYLPDWHPWENYKDFFVSNKKTNGCRELFAIELPWILRAFGSVTKVEVIKDNLSTLELDYADSYFVLLEHENGTKGVLNVDIVCRKPIRSLEIYSEEMHLFWEGTPNSLEKYLIEKKETVKIETYSSIDKDNRYSESIIENAYMEELDVFIKKVLGEKNSERYTFKDDLYTLDLINKIEGLQ</sequence>